<dbReference type="PANTHER" id="PTHR43169">
    <property type="entry name" value="EXSB FAMILY PROTEIN"/>
    <property type="match status" value="1"/>
</dbReference>
<evidence type="ECO:0000256" key="1">
    <source>
        <dbReference type="SAM" id="MobiDB-lite"/>
    </source>
</evidence>
<accession>A0AAD0WJ76</accession>
<dbReference type="EMBL" id="CP022760">
    <property type="protein sequence ID" value="AXV84032.1"/>
    <property type="molecule type" value="Genomic_DNA"/>
</dbReference>
<dbReference type="AlphaFoldDB" id="A0AAD0WJ76"/>
<evidence type="ECO:0000313" key="3">
    <source>
        <dbReference type="Proteomes" id="UP000261758"/>
    </source>
</evidence>
<proteinExistence type="predicted"/>
<dbReference type="GO" id="GO:0016787">
    <property type="term" value="F:hydrolase activity"/>
    <property type="evidence" value="ECO:0007669"/>
    <property type="project" value="UniProtKB-KW"/>
</dbReference>
<dbReference type="SUPFAM" id="SSF52402">
    <property type="entry name" value="Adenine nucleotide alpha hydrolases-like"/>
    <property type="match status" value="1"/>
</dbReference>
<dbReference type="Gene3D" id="3.40.50.620">
    <property type="entry name" value="HUPs"/>
    <property type="match status" value="1"/>
</dbReference>
<keyword evidence="2" id="KW-0614">Plasmid</keyword>
<dbReference type="InterPro" id="IPR014729">
    <property type="entry name" value="Rossmann-like_a/b/a_fold"/>
</dbReference>
<dbReference type="PANTHER" id="PTHR43169:SF3">
    <property type="entry name" value="ATPASE, PP-LOOP SUPERFAMILY-RELATED"/>
    <property type="match status" value="1"/>
</dbReference>
<sequence>MVMGILNLSPEQRVELFNSTGMPLRRIGLDVMSGEASAVDRCCRRCLLADDLPGVTIGPDGICNYCAEFSTESAKGFYDPQRLEEAVKRYRGSGSPDSVLAFSGGKDSALALLLAVRELNLKPLPVLVDNGFIPDEVKENGRAFCAGLGTELAIVNIDIRQVARESLRSTSGKVPCTSCIAGVFGSMARACRDLGLRLVIGGHRFPPLMYPISAFTKKEVDSGFLCVSPLLARRMSEADQLALIEAAGWRRVSIAGNTSNCKLIGVVEEHLYDLHGYNPHLFEVSKEIRVGFYSRADGYRKVERPRIDPEHRKWVEQRLGLEESEEEKAGPVTAGLTNTPG</sequence>
<feature type="region of interest" description="Disordered" evidence="1">
    <location>
        <begin position="318"/>
        <end position="341"/>
    </location>
</feature>
<name>A0AAD0WJ76_RALSL</name>
<keyword evidence="2" id="KW-0378">Hydrolase</keyword>
<dbReference type="InterPro" id="IPR052188">
    <property type="entry name" value="Ni-pincer_cofactor_biosynth"/>
</dbReference>
<dbReference type="Proteomes" id="UP000261758">
    <property type="component" value="Plasmid unnamed"/>
</dbReference>
<gene>
    <name evidence="2" type="ORF">CJO77_21065</name>
</gene>
<evidence type="ECO:0000313" key="2">
    <source>
        <dbReference type="EMBL" id="AXV84032.1"/>
    </source>
</evidence>
<organism evidence="2 3">
    <name type="scientific">Ralstonia solanacearum</name>
    <name type="common">Pseudomonas solanacearum</name>
    <dbReference type="NCBI Taxonomy" id="305"/>
    <lineage>
        <taxon>Bacteria</taxon>
        <taxon>Pseudomonadati</taxon>
        <taxon>Pseudomonadota</taxon>
        <taxon>Betaproteobacteria</taxon>
        <taxon>Burkholderiales</taxon>
        <taxon>Burkholderiaceae</taxon>
        <taxon>Ralstonia</taxon>
        <taxon>Ralstonia solanacearum species complex</taxon>
    </lineage>
</organism>
<geneLocation type="plasmid" evidence="2 3">
    <name>unnamed</name>
</geneLocation>
<reference evidence="2 3" key="1">
    <citation type="submission" date="2017-08" db="EMBL/GenBank/DDBJ databases">
        <title>Genome sequences of Ralstonia solanacearum Species Complex (RSSC) isolated from Potato bacterial wilts in Korea.</title>
        <authorList>
            <person name="Cho H."/>
            <person name="Song E.-S."/>
            <person name="Lee Y.K."/>
            <person name="Lee S."/>
            <person name="Lee S.-W."/>
            <person name="Jo A."/>
            <person name="Kim J.-G."/>
            <person name="Hwang I."/>
        </authorList>
    </citation>
    <scope>NUCLEOTIDE SEQUENCE [LARGE SCALE GENOMIC DNA]</scope>
    <source>
        <strain evidence="2 3">T98</strain>
        <plasmid evidence="2 3">unnamed</plasmid>
    </source>
</reference>
<protein>
    <submittedName>
        <fullName evidence="2">Adenine nucleotide alpha hydrolase</fullName>
    </submittedName>
</protein>
<dbReference type="RefSeq" id="WP_013210028.1">
    <property type="nucleotide sequence ID" value="NZ_CP022760.1"/>
</dbReference>